<dbReference type="AlphaFoldDB" id="A0A4V1C955"/>
<dbReference type="PANTHER" id="PTHR38683:SF1">
    <property type="entry name" value="CHORISMATE PYRUVATE-LYASE"/>
    <property type="match status" value="1"/>
</dbReference>
<dbReference type="GO" id="GO:0008813">
    <property type="term" value="F:chorismate lyase activity"/>
    <property type="evidence" value="ECO:0007669"/>
    <property type="project" value="UniProtKB-UniRule"/>
</dbReference>
<dbReference type="PANTHER" id="PTHR38683">
    <property type="entry name" value="CHORISMATE PYRUVATE-LYASE"/>
    <property type="match status" value="1"/>
</dbReference>
<dbReference type="UniPathway" id="UPA00232"/>
<comment type="similarity">
    <text evidence="4">Belongs to the UbiC family.</text>
</comment>
<dbReference type="InterPro" id="IPR028978">
    <property type="entry name" value="Chorismate_lyase_/UTRA_dom_sf"/>
</dbReference>
<evidence type="ECO:0000313" key="6">
    <source>
        <dbReference type="Proteomes" id="UP000296201"/>
    </source>
</evidence>
<evidence type="ECO:0000256" key="4">
    <source>
        <dbReference type="HAMAP-Rule" id="MF_01632"/>
    </source>
</evidence>
<feature type="binding site" evidence="4">
    <location>
        <position position="178"/>
    </location>
    <ligand>
        <name>substrate</name>
    </ligand>
</feature>
<comment type="subcellular location">
    <subcellularLocation>
        <location evidence="4">Cytoplasm</location>
    </subcellularLocation>
</comment>
<dbReference type="HAMAP" id="MF_01632">
    <property type="entry name" value="UbiC"/>
    <property type="match status" value="1"/>
</dbReference>
<evidence type="ECO:0000313" key="5">
    <source>
        <dbReference type="EMBL" id="QBZ84224.1"/>
    </source>
</evidence>
<accession>A0A4V1C955</accession>
<gene>
    <name evidence="4 5" type="primary">ubiC</name>
    <name evidence="5" type="ORF">GHNINEIG_02301</name>
</gene>
<keyword evidence="6" id="KW-1185">Reference proteome</keyword>
<comment type="pathway">
    <text evidence="4">Cofactor biosynthesis; ubiquinone biosynthesis.</text>
</comment>
<sequence>MLKPSKAHPKLKHDPKWFPAGLIYRLKSSKQLHDWLLDPGSLTAKIRVGCPEMTIHILSETYEKPLISEARQLKIPLSQKAWIRCVFLMCDGHPIVYARTVIPHWQTGNPWYALKHLGSRPLGEVLFQLPNLKRTPFQITQTHAQNWPHLDLRSSQQSNTFARKSTFFQGKYPLLLTEAFIETSL</sequence>
<evidence type="ECO:0000256" key="1">
    <source>
        <dbReference type="ARBA" id="ARBA00022490"/>
    </source>
</evidence>
<organism evidence="5 6">
    <name type="scientific">Hydrogenovibrio crunogenus</name>
    <dbReference type="NCBI Taxonomy" id="39765"/>
    <lineage>
        <taxon>Bacteria</taxon>
        <taxon>Pseudomonadati</taxon>
        <taxon>Pseudomonadota</taxon>
        <taxon>Gammaproteobacteria</taxon>
        <taxon>Thiotrichales</taxon>
        <taxon>Piscirickettsiaceae</taxon>
        <taxon>Hydrogenovibrio</taxon>
    </lineage>
</organism>
<comment type="caution">
    <text evidence="4">Lacks conserved residue(s) required for the propagation of feature annotation.</text>
</comment>
<feature type="binding site" evidence="4">
    <location>
        <position position="84"/>
    </location>
    <ligand>
        <name>substrate</name>
    </ligand>
</feature>
<keyword evidence="3 4" id="KW-0456">Lyase</keyword>
<dbReference type="GO" id="GO:0042866">
    <property type="term" value="P:pyruvate biosynthetic process"/>
    <property type="evidence" value="ECO:0007669"/>
    <property type="project" value="UniProtKB-UniRule"/>
</dbReference>
<keyword evidence="2 4" id="KW-0831">Ubiquinone biosynthesis</keyword>
<comment type="function">
    <text evidence="4">Removes the pyruvyl group from chorismate, with concomitant aromatization of the ring, to provide 4-hydroxybenzoate (4HB) for the ubiquinone pathway.</text>
</comment>
<dbReference type="Pfam" id="PF04345">
    <property type="entry name" value="Chor_lyase"/>
    <property type="match status" value="1"/>
</dbReference>
<dbReference type="Proteomes" id="UP000296201">
    <property type="component" value="Chromosome"/>
</dbReference>
<dbReference type="EMBL" id="CP032096">
    <property type="protein sequence ID" value="QBZ84224.1"/>
    <property type="molecule type" value="Genomic_DNA"/>
</dbReference>
<evidence type="ECO:0000256" key="2">
    <source>
        <dbReference type="ARBA" id="ARBA00022688"/>
    </source>
</evidence>
<evidence type="ECO:0000256" key="3">
    <source>
        <dbReference type="ARBA" id="ARBA00023239"/>
    </source>
</evidence>
<dbReference type="GO" id="GO:0005829">
    <property type="term" value="C:cytosol"/>
    <property type="evidence" value="ECO:0007669"/>
    <property type="project" value="TreeGrafter"/>
</dbReference>
<dbReference type="GO" id="GO:0006744">
    <property type="term" value="P:ubiquinone biosynthetic process"/>
    <property type="evidence" value="ECO:0007669"/>
    <property type="project" value="UniProtKB-UniRule"/>
</dbReference>
<keyword evidence="4 5" id="KW-0670">Pyruvate</keyword>
<reference evidence="5 6" key="1">
    <citation type="submission" date="2018-08" db="EMBL/GenBank/DDBJ databases">
        <title>Horizontal acquisition of hydrogen conversion ability and other habitat adaptations in Hydrogenovibrio crunogenus strains.</title>
        <authorList>
            <person name="Gonnella G."/>
            <person name="Adam N."/>
            <person name="Perner M."/>
        </authorList>
    </citation>
    <scope>NUCLEOTIDE SEQUENCE [LARGE SCALE GENOMIC DNA]</scope>
    <source>
        <strain evidence="5 6">SP-41</strain>
    </source>
</reference>
<protein>
    <recommendedName>
        <fullName evidence="4">Probable chorismate pyruvate-lyase</fullName>
        <shortName evidence="4">CL</shortName>
        <shortName evidence="4">CPL</shortName>
        <ecNumber evidence="4">4.1.3.40</ecNumber>
    </recommendedName>
</protein>
<feature type="binding site" evidence="4">
    <location>
        <position position="122"/>
    </location>
    <ligand>
        <name>substrate</name>
    </ligand>
</feature>
<dbReference type="Gene3D" id="3.40.1410.10">
    <property type="entry name" value="Chorismate lyase-like"/>
    <property type="match status" value="1"/>
</dbReference>
<dbReference type="SUPFAM" id="SSF64288">
    <property type="entry name" value="Chorismate lyase-like"/>
    <property type="match status" value="1"/>
</dbReference>
<name>A0A4V1C955_9GAMM</name>
<dbReference type="RefSeq" id="WP_135796749.1">
    <property type="nucleotide sequence ID" value="NZ_CP032096.1"/>
</dbReference>
<dbReference type="InterPro" id="IPR007440">
    <property type="entry name" value="Chorismate--pyruvate_lyase"/>
</dbReference>
<comment type="catalytic activity">
    <reaction evidence="4">
        <text>chorismate = 4-hydroxybenzoate + pyruvate</text>
        <dbReference type="Rhea" id="RHEA:16505"/>
        <dbReference type="ChEBI" id="CHEBI:15361"/>
        <dbReference type="ChEBI" id="CHEBI:17879"/>
        <dbReference type="ChEBI" id="CHEBI:29748"/>
        <dbReference type="EC" id="4.1.3.40"/>
    </reaction>
</comment>
<keyword evidence="1 4" id="KW-0963">Cytoplasm</keyword>
<dbReference type="EC" id="4.1.3.40" evidence="4"/>
<proteinExistence type="inferred from homology"/>
<dbReference type="OrthoDB" id="9789493at2"/>